<dbReference type="GO" id="GO:0005829">
    <property type="term" value="C:cytosol"/>
    <property type="evidence" value="ECO:0007669"/>
    <property type="project" value="TreeGrafter"/>
</dbReference>
<evidence type="ECO:0000256" key="2">
    <source>
        <dbReference type="ARBA" id="ARBA00009539"/>
    </source>
</evidence>
<proteinExistence type="inferred from homology"/>
<dbReference type="EC" id="1.5.1.3" evidence="3 7"/>
<comment type="similarity">
    <text evidence="2 7 8">Belongs to the dihydrofolate reductase family.</text>
</comment>
<dbReference type="GeneID" id="96910709"/>
<dbReference type="EMBL" id="FUKW01000135">
    <property type="protein sequence ID" value="SJN42881.1"/>
    <property type="molecule type" value="Genomic_DNA"/>
</dbReference>
<dbReference type="RefSeq" id="WP_087059719.1">
    <property type="nucleotide sequence ID" value="NZ_FUKW01000135.1"/>
</dbReference>
<keyword evidence="5 7" id="KW-0521">NADP</keyword>
<dbReference type="GO" id="GO:0046654">
    <property type="term" value="P:tetrahydrofolate biosynthetic process"/>
    <property type="evidence" value="ECO:0007669"/>
    <property type="project" value="UniProtKB-UniPathway"/>
</dbReference>
<dbReference type="PRINTS" id="PR00070">
    <property type="entry name" value="DHFR"/>
</dbReference>
<dbReference type="Proteomes" id="UP000195611">
    <property type="component" value="Unassembled WGS sequence"/>
</dbReference>
<dbReference type="CDD" id="cd00209">
    <property type="entry name" value="DHFR"/>
    <property type="match status" value="1"/>
</dbReference>
<dbReference type="UniPathway" id="UPA00077">
    <property type="reaction ID" value="UER00158"/>
</dbReference>
<dbReference type="GO" id="GO:0046452">
    <property type="term" value="P:dihydrofolate metabolic process"/>
    <property type="evidence" value="ECO:0007669"/>
    <property type="project" value="TreeGrafter"/>
</dbReference>
<dbReference type="PANTHER" id="PTHR48069">
    <property type="entry name" value="DIHYDROFOLATE REDUCTASE"/>
    <property type="match status" value="1"/>
</dbReference>
<accession>A0A1R4KEW9</accession>
<dbReference type="Gene3D" id="3.40.430.10">
    <property type="entry name" value="Dihydrofolate Reductase, subunit A"/>
    <property type="match status" value="1"/>
</dbReference>
<evidence type="ECO:0000256" key="7">
    <source>
        <dbReference type="PIRNR" id="PIRNR000194"/>
    </source>
</evidence>
<dbReference type="InterPro" id="IPR017925">
    <property type="entry name" value="DHFR_CS"/>
</dbReference>
<dbReference type="GO" id="GO:0046655">
    <property type="term" value="P:folic acid metabolic process"/>
    <property type="evidence" value="ECO:0007669"/>
    <property type="project" value="TreeGrafter"/>
</dbReference>
<dbReference type="InterPro" id="IPR012259">
    <property type="entry name" value="DHFR"/>
</dbReference>
<dbReference type="PROSITE" id="PS00075">
    <property type="entry name" value="DHFR_1"/>
    <property type="match status" value="1"/>
</dbReference>
<name>A0A1R4KEW9_9LACT</name>
<protein>
    <recommendedName>
        <fullName evidence="3 7">Dihydrofolate reductase</fullName>
        <ecNumber evidence="3 7">1.5.1.3</ecNumber>
    </recommendedName>
</protein>
<gene>
    <name evidence="10" type="ORF">FM115_09715</name>
</gene>
<feature type="domain" description="DHFR" evidence="9">
    <location>
        <begin position="1"/>
        <end position="161"/>
    </location>
</feature>
<dbReference type="PANTHER" id="PTHR48069:SF3">
    <property type="entry name" value="DIHYDROFOLATE REDUCTASE"/>
    <property type="match status" value="1"/>
</dbReference>
<organism evidence="10 11">
    <name type="scientific">Marinilactibacillus psychrotolerans 42ea</name>
    <dbReference type="NCBI Taxonomy" id="1255609"/>
    <lineage>
        <taxon>Bacteria</taxon>
        <taxon>Bacillati</taxon>
        <taxon>Bacillota</taxon>
        <taxon>Bacilli</taxon>
        <taxon>Lactobacillales</taxon>
        <taxon>Carnobacteriaceae</taxon>
        <taxon>Marinilactibacillus</taxon>
    </lineage>
</organism>
<evidence type="ECO:0000259" key="9">
    <source>
        <dbReference type="PROSITE" id="PS51330"/>
    </source>
</evidence>
<dbReference type="Pfam" id="PF00186">
    <property type="entry name" value="DHFR_1"/>
    <property type="match status" value="1"/>
</dbReference>
<dbReference type="GO" id="GO:0006730">
    <property type="term" value="P:one-carbon metabolic process"/>
    <property type="evidence" value="ECO:0007669"/>
    <property type="project" value="UniProtKB-KW"/>
</dbReference>
<evidence type="ECO:0000256" key="8">
    <source>
        <dbReference type="RuleBase" id="RU004474"/>
    </source>
</evidence>
<evidence type="ECO:0000313" key="10">
    <source>
        <dbReference type="EMBL" id="SJN42881.1"/>
    </source>
</evidence>
<keyword evidence="4 7" id="KW-0554">One-carbon metabolism</keyword>
<comment type="pathway">
    <text evidence="1 7">Cofactor biosynthesis; tetrahydrofolate biosynthesis; 5,6,7,8-tetrahydrofolate from 7,8-dihydrofolate: step 1/1.</text>
</comment>
<evidence type="ECO:0000256" key="1">
    <source>
        <dbReference type="ARBA" id="ARBA00004903"/>
    </source>
</evidence>
<comment type="function">
    <text evidence="7">Key enzyme in folate metabolism. Catalyzes an essential reaction for de novo glycine and purine synthesis, and for DNA precursor synthesis.</text>
</comment>
<dbReference type="AlphaFoldDB" id="A0A1R4KEW9"/>
<comment type="catalytic activity">
    <reaction evidence="7">
        <text>(6S)-5,6,7,8-tetrahydrofolate + NADP(+) = 7,8-dihydrofolate + NADPH + H(+)</text>
        <dbReference type="Rhea" id="RHEA:15009"/>
        <dbReference type="ChEBI" id="CHEBI:15378"/>
        <dbReference type="ChEBI" id="CHEBI:57451"/>
        <dbReference type="ChEBI" id="CHEBI:57453"/>
        <dbReference type="ChEBI" id="CHEBI:57783"/>
        <dbReference type="ChEBI" id="CHEBI:58349"/>
        <dbReference type="EC" id="1.5.1.3"/>
    </reaction>
</comment>
<dbReference type="PROSITE" id="PS51330">
    <property type="entry name" value="DHFR_2"/>
    <property type="match status" value="1"/>
</dbReference>
<evidence type="ECO:0000256" key="5">
    <source>
        <dbReference type="ARBA" id="ARBA00022857"/>
    </source>
</evidence>
<dbReference type="GO" id="GO:0004146">
    <property type="term" value="F:dihydrofolate reductase activity"/>
    <property type="evidence" value="ECO:0007669"/>
    <property type="project" value="UniProtKB-EC"/>
</dbReference>
<sequence length="162" mass="18737">MLTFVWAEDENGVIGKDGSLPWNLPNDMKFFKEVTLTGNVLMGRKTLESIPNPPLKNRINVVLSRNENFEVENIIVLHSKEDVLKYAEESDKPLHIIGGSDIFQLFSQDVDRLYKTLIHEEFEGDTVMSPIDYDAFELIEEREGVVDEKNIHAHTFQIYKRK</sequence>
<evidence type="ECO:0000256" key="3">
    <source>
        <dbReference type="ARBA" id="ARBA00012856"/>
    </source>
</evidence>
<evidence type="ECO:0000256" key="4">
    <source>
        <dbReference type="ARBA" id="ARBA00022563"/>
    </source>
</evidence>
<dbReference type="SUPFAM" id="SSF53597">
    <property type="entry name" value="Dihydrofolate reductase-like"/>
    <property type="match status" value="1"/>
</dbReference>
<evidence type="ECO:0000313" key="11">
    <source>
        <dbReference type="Proteomes" id="UP000195611"/>
    </source>
</evidence>
<dbReference type="InterPro" id="IPR024072">
    <property type="entry name" value="DHFR-like_dom_sf"/>
</dbReference>
<dbReference type="PIRSF" id="PIRSF000194">
    <property type="entry name" value="DHFR"/>
    <property type="match status" value="1"/>
</dbReference>
<reference evidence="10 11" key="1">
    <citation type="submission" date="2017-02" db="EMBL/GenBank/DDBJ databases">
        <authorList>
            <person name="Peterson S.W."/>
        </authorList>
    </citation>
    <scope>NUCLEOTIDE SEQUENCE [LARGE SCALE GENOMIC DNA]</scope>
    <source>
        <strain evidence="10 11">42ea</strain>
    </source>
</reference>
<dbReference type="InterPro" id="IPR001796">
    <property type="entry name" value="DHFR_dom"/>
</dbReference>
<dbReference type="GO" id="GO:0050661">
    <property type="term" value="F:NADP binding"/>
    <property type="evidence" value="ECO:0007669"/>
    <property type="project" value="InterPro"/>
</dbReference>
<evidence type="ECO:0000256" key="6">
    <source>
        <dbReference type="ARBA" id="ARBA00023002"/>
    </source>
</evidence>
<keyword evidence="6 7" id="KW-0560">Oxidoreductase</keyword>